<keyword evidence="4 10" id="KW-0812">Transmembrane</keyword>
<reference evidence="11 12" key="1">
    <citation type="submission" date="2015-12" db="EMBL/GenBank/DDBJ databases">
        <title>The genome of Folsomia candida.</title>
        <authorList>
            <person name="Faddeeva A."/>
            <person name="Derks M.F."/>
            <person name="Anvar Y."/>
            <person name="Smit S."/>
            <person name="Van Straalen N."/>
            <person name="Roelofs D."/>
        </authorList>
    </citation>
    <scope>NUCLEOTIDE SEQUENCE [LARGE SCALE GENOMIC DNA]</scope>
    <source>
        <strain evidence="11 12">VU population</strain>
        <tissue evidence="11">Whole body</tissue>
    </source>
</reference>
<comment type="similarity">
    <text evidence="10">Belongs to the ELO family.</text>
</comment>
<organism evidence="11 12">
    <name type="scientific">Folsomia candida</name>
    <name type="common">Springtail</name>
    <dbReference type="NCBI Taxonomy" id="158441"/>
    <lineage>
        <taxon>Eukaryota</taxon>
        <taxon>Metazoa</taxon>
        <taxon>Ecdysozoa</taxon>
        <taxon>Arthropoda</taxon>
        <taxon>Hexapoda</taxon>
        <taxon>Collembola</taxon>
        <taxon>Entomobryomorpha</taxon>
        <taxon>Isotomoidea</taxon>
        <taxon>Isotomidae</taxon>
        <taxon>Proisotominae</taxon>
        <taxon>Folsomia</taxon>
    </lineage>
</organism>
<dbReference type="PROSITE" id="PS01188">
    <property type="entry name" value="ELO"/>
    <property type="match status" value="1"/>
</dbReference>
<dbReference type="GO" id="GO:0009922">
    <property type="term" value="F:fatty acid elongase activity"/>
    <property type="evidence" value="ECO:0007669"/>
    <property type="project" value="UniProtKB-EC"/>
</dbReference>
<accession>A0A226DKC2</accession>
<feature type="transmembrane region" description="Helical" evidence="10">
    <location>
        <begin position="172"/>
        <end position="191"/>
    </location>
</feature>
<dbReference type="GO" id="GO:0042761">
    <property type="term" value="P:very long-chain fatty acid biosynthetic process"/>
    <property type="evidence" value="ECO:0007669"/>
    <property type="project" value="TreeGrafter"/>
</dbReference>
<dbReference type="OrthoDB" id="10259681at2759"/>
<keyword evidence="3 10" id="KW-0808">Transferase</keyword>
<evidence type="ECO:0000256" key="2">
    <source>
        <dbReference type="ARBA" id="ARBA00022516"/>
    </source>
</evidence>
<dbReference type="PANTHER" id="PTHR11157">
    <property type="entry name" value="FATTY ACID ACYL TRANSFERASE-RELATED"/>
    <property type="match status" value="1"/>
</dbReference>
<evidence type="ECO:0000256" key="6">
    <source>
        <dbReference type="ARBA" id="ARBA00022989"/>
    </source>
</evidence>
<dbReference type="GO" id="GO:0019367">
    <property type="term" value="P:fatty acid elongation, saturated fatty acid"/>
    <property type="evidence" value="ECO:0007669"/>
    <property type="project" value="TreeGrafter"/>
</dbReference>
<dbReference type="EC" id="2.3.1.199" evidence="10"/>
<sequence>MSLMCDTGRMSNVTLNSNPGYMEIYNFEKFPDSWRLWGWCNWQLGIYAAFVYMVALAVGARFMENRAPFKLKGALIGWNFGLALFSGVSFFRVLPEILNAIGTSGVLKSFCKLEEANHATYFWALMFAVFKIIEFGDTAFIILRKQKLIFLHWYHHVTVFSGGDCDRPWSNIIVALAMYFSYFALFLNFFYHRYFLNTKTKKVE</sequence>
<comment type="subcellular location">
    <subcellularLocation>
        <location evidence="1">Membrane</location>
        <topology evidence="1">Multi-pass membrane protein</topology>
    </subcellularLocation>
</comment>
<dbReference type="GO" id="GO:0034625">
    <property type="term" value="P:fatty acid elongation, monounsaturated fatty acid"/>
    <property type="evidence" value="ECO:0007669"/>
    <property type="project" value="TreeGrafter"/>
</dbReference>
<keyword evidence="7 10" id="KW-0443">Lipid metabolism</keyword>
<feature type="transmembrane region" description="Helical" evidence="10">
    <location>
        <begin position="121"/>
        <end position="143"/>
    </location>
</feature>
<dbReference type="InterPro" id="IPR030457">
    <property type="entry name" value="ELO_CS"/>
</dbReference>
<evidence type="ECO:0000313" key="12">
    <source>
        <dbReference type="Proteomes" id="UP000198287"/>
    </source>
</evidence>
<protein>
    <recommendedName>
        <fullName evidence="10">Elongation of very long chain fatty acids protein</fullName>
        <ecNumber evidence="10">2.3.1.199</ecNumber>
    </recommendedName>
    <alternativeName>
        <fullName evidence="10">Very-long-chain 3-oxoacyl-CoA synthase</fullName>
    </alternativeName>
</protein>
<dbReference type="GO" id="GO:0034626">
    <property type="term" value="P:fatty acid elongation, polyunsaturated fatty acid"/>
    <property type="evidence" value="ECO:0007669"/>
    <property type="project" value="TreeGrafter"/>
</dbReference>
<dbReference type="PANTHER" id="PTHR11157:SF17">
    <property type="entry name" value="ELONGATION OF VERY LONG CHAIN FATTY ACIDS PROTEIN 6"/>
    <property type="match status" value="1"/>
</dbReference>
<evidence type="ECO:0000256" key="9">
    <source>
        <dbReference type="ARBA" id="ARBA00023160"/>
    </source>
</evidence>
<keyword evidence="8 10" id="KW-0472">Membrane</keyword>
<evidence type="ECO:0000256" key="4">
    <source>
        <dbReference type="ARBA" id="ARBA00022692"/>
    </source>
</evidence>
<dbReference type="EMBL" id="LNIX01000016">
    <property type="protein sequence ID" value="OXA45985.1"/>
    <property type="molecule type" value="Genomic_DNA"/>
</dbReference>
<keyword evidence="5 10" id="KW-0276">Fatty acid metabolism</keyword>
<feature type="transmembrane region" description="Helical" evidence="10">
    <location>
        <begin position="44"/>
        <end position="63"/>
    </location>
</feature>
<evidence type="ECO:0000256" key="10">
    <source>
        <dbReference type="RuleBase" id="RU361115"/>
    </source>
</evidence>
<dbReference type="AlphaFoldDB" id="A0A226DKC2"/>
<feature type="transmembrane region" description="Helical" evidence="10">
    <location>
        <begin position="75"/>
        <end position="94"/>
    </location>
</feature>
<keyword evidence="12" id="KW-1185">Reference proteome</keyword>
<comment type="catalytic activity">
    <reaction evidence="10">
        <text>a very-long-chain acyl-CoA + malonyl-CoA + H(+) = a very-long-chain 3-oxoacyl-CoA + CO2 + CoA</text>
        <dbReference type="Rhea" id="RHEA:32727"/>
        <dbReference type="ChEBI" id="CHEBI:15378"/>
        <dbReference type="ChEBI" id="CHEBI:16526"/>
        <dbReference type="ChEBI" id="CHEBI:57287"/>
        <dbReference type="ChEBI" id="CHEBI:57384"/>
        <dbReference type="ChEBI" id="CHEBI:90725"/>
        <dbReference type="ChEBI" id="CHEBI:90736"/>
        <dbReference type="EC" id="2.3.1.199"/>
    </reaction>
</comment>
<evidence type="ECO:0000256" key="7">
    <source>
        <dbReference type="ARBA" id="ARBA00023098"/>
    </source>
</evidence>
<evidence type="ECO:0000256" key="5">
    <source>
        <dbReference type="ARBA" id="ARBA00022832"/>
    </source>
</evidence>
<keyword evidence="9 10" id="KW-0275">Fatty acid biosynthesis</keyword>
<name>A0A226DKC2_FOLCA</name>
<dbReference type="OMA" id="EANHATY"/>
<dbReference type="GO" id="GO:0030148">
    <property type="term" value="P:sphingolipid biosynthetic process"/>
    <property type="evidence" value="ECO:0007669"/>
    <property type="project" value="TreeGrafter"/>
</dbReference>
<proteinExistence type="inferred from homology"/>
<keyword evidence="2 10" id="KW-0444">Lipid biosynthesis</keyword>
<evidence type="ECO:0000256" key="8">
    <source>
        <dbReference type="ARBA" id="ARBA00023136"/>
    </source>
</evidence>
<comment type="caution">
    <text evidence="11">The sequence shown here is derived from an EMBL/GenBank/DDBJ whole genome shotgun (WGS) entry which is preliminary data.</text>
</comment>
<evidence type="ECO:0000256" key="1">
    <source>
        <dbReference type="ARBA" id="ARBA00004141"/>
    </source>
</evidence>
<comment type="caution">
    <text evidence="10">Lacks conserved residue(s) required for the propagation of feature annotation.</text>
</comment>
<dbReference type="InterPro" id="IPR002076">
    <property type="entry name" value="ELO_fam"/>
</dbReference>
<keyword evidence="6 10" id="KW-1133">Transmembrane helix</keyword>
<dbReference type="Proteomes" id="UP000198287">
    <property type="component" value="Unassembled WGS sequence"/>
</dbReference>
<evidence type="ECO:0000313" key="11">
    <source>
        <dbReference type="EMBL" id="OXA45985.1"/>
    </source>
</evidence>
<dbReference type="Pfam" id="PF01151">
    <property type="entry name" value="ELO"/>
    <property type="match status" value="1"/>
</dbReference>
<gene>
    <name evidence="11" type="ORF">Fcan01_19078</name>
</gene>
<evidence type="ECO:0000256" key="3">
    <source>
        <dbReference type="ARBA" id="ARBA00022679"/>
    </source>
</evidence>
<dbReference type="GO" id="GO:0005789">
    <property type="term" value="C:endoplasmic reticulum membrane"/>
    <property type="evidence" value="ECO:0007669"/>
    <property type="project" value="TreeGrafter"/>
</dbReference>